<proteinExistence type="predicted"/>
<dbReference type="Proteomes" id="UP001187192">
    <property type="component" value="Unassembled WGS sequence"/>
</dbReference>
<reference evidence="2" key="1">
    <citation type="submission" date="2023-07" db="EMBL/GenBank/DDBJ databases">
        <title>draft genome sequence of fig (Ficus carica).</title>
        <authorList>
            <person name="Takahashi T."/>
            <person name="Nishimura K."/>
        </authorList>
    </citation>
    <scope>NUCLEOTIDE SEQUENCE</scope>
</reference>
<accession>A0AA87ZNZ6</accession>
<evidence type="ECO:0000313" key="3">
    <source>
        <dbReference type="Proteomes" id="UP001187192"/>
    </source>
</evidence>
<feature type="non-terminal residue" evidence="2">
    <location>
        <position position="1"/>
    </location>
</feature>
<evidence type="ECO:0000256" key="1">
    <source>
        <dbReference type="SAM" id="MobiDB-lite"/>
    </source>
</evidence>
<dbReference type="AlphaFoldDB" id="A0AA87ZNZ6"/>
<evidence type="ECO:0000313" key="2">
    <source>
        <dbReference type="EMBL" id="GMN27396.1"/>
    </source>
</evidence>
<sequence length="70" mass="7746">MVGELHDRGRRAGLGNHGCTTTGCEKEVGHDDDELGVPKEIAGKTRLSVVGRLESTFGAVLRRRWKKSKW</sequence>
<name>A0AA87ZNZ6_FICCA</name>
<feature type="region of interest" description="Disordered" evidence="1">
    <location>
        <begin position="1"/>
        <end position="36"/>
    </location>
</feature>
<gene>
    <name evidence="2" type="ORF">TIFTF001_049366</name>
</gene>
<organism evidence="2 3">
    <name type="scientific">Ficus carica</name>
    <name type="common">Common fig</name>
    <dbReference type="NCBI Taxonomy" id="3494"/>
    <lineage>
        <taxon>Eukaryota</taxon>
        <taxon>Viridiplantae</taxon>
        <taxon>Streptophyta</taxon>
        <taxon>Embryophyta</taxon>
        <taxon>Tracheophyta</taxon>
        <taxon>Spermatophyta</taxon>
        <taxon>Magnoliopsida</taxon>
        <taxon>eudicotyledons</taxon>
        <taxon>Gunneridae</taxon>
        <taxon>Pentapetalae</taxon>
        <taxon>rosids</taxon>
        <taxon>fabids</taxon>
        <taxon>Rosales</taxon>
        <taxon>Moraceae</taxon>
        <taxon>Ficeae</taxon>
        <taxon>Ficus</taxon>
    </lineage>
</organism>
<dbReference type="EMBL" id="BTGU01007061">
    <property type="protein sequence ID" value="GMN27396.1"/>
    <property type="molecule type" value="Genomic_DNA"/>
</dbReference>
<keyword evidence="3" id="KW-1185">Reference proteome</keyword>
<protein>
    <submittedName>
        <fullName evidence="2">Uncharacterized protein</fullName>
    </submittedName>
</protein>
<comment type="caution">
    <text evidence="2">The sequence shown here is derived from an EMBL/GenBank/DDBJ whole genome shotgun (WGS) entry which is preliminary data.</text>
</comment>